<dbReference type="AlphaFoldDB" id="A0A9W6AF29"/>
<protein>
    <submittedName>
        <fullName evidence="1">Uncharacterized protein</fullName>
    </submittedName>
</protein>
<dbReference type="Proteomes" id="UP001144191">
    <property type="component" value="Unassembled WGS sequence"/>
</dbReference>
<proteinExistence type="predicted"/>
<accession>A0A9W6AF29</accession>
<comment type="caution">
    <text evidence="1">The sequence shown here is derived from an EMBL/GenBank/DDBJ whole genome shotgun (WGS) entry which is preliminary data.</text>
</comment>
<dbReference type="InterPro" id="IPR055530">
    <property type="entry name" value="DUF7104"/>
</dbReference>
<evidence type="ECO:0000313" key="2">
    <source>
        <dbReference type="Proteomes" id="UP001144191"/>
    </source>
</evidence>
<name>A0A9W6AF29_ASPNG</name>
<dbReference type="EMBL" id="BRPB01000242">
    <property type="protein sequence ID" value="GLA56101.1"/>
    <property type="molecule type" value="Genomic_DNA"/>
</dbReference>
<gene>
    <name evidence="1" type="ORF">AnigIFM63604_004525</name>
</gene>
<dbReference type="Gene3D" id="1.20.5.340">
    <property type="match status" value="2"/>
</dbReference>
<reference evidence="1" key="1">
    <citation type="submission" date="2022-07" db="EMBL/GenBank/DDBJ databases">
        <title>Taxonomy of Aspergillus series Nigri: significant species reduction supported by multi-species coalescent approaches.</title>
        <authorList>
            <person name="Bian C."/>
            <person name="Kusuya Y."/>
            <person name="Sklenar F."/>
            <person name="D'hooge E."/>
            <person name="Yaguchi T."/>
            <person name="Takahashi H."/>
            <person name="Hubka V."/>
        </authorList>
    </citation>
    <scope>NUCLEOTIDE SEQUENCE</scope>
    <source>
        <strain evidence="1">IFM 63604</strain>
    </source>
</reference>
<dbReference type="Pfam" id="PF23397">
    <property type="entry name" value="DUF7104"/>
    <property type="match status" value="6"/>
</dbReference>
<feature type="non-terminal residue" evidence="1">
    <location>
        <position position="334"/>
    </location>
</feature>
<evidence type="ECO:0000313" key="1">
    <source>
        <dbReference type="EMBL" id="GLA56101.1"/>
    </source>
</evidence>
<sequence length="334" mass="36663">NTEDDVTVGGNRAHGLCHLFLGWKVSEPDDEVDLESLSRLVENGPNYHRNFEAERSLNHTTSVMVDAAMQSLKLGVPGKKALDNVLSKGRVKGVDTNFLLSHGNVKVSDDVITAFERALWQKHEFPYALEKVLSVAVRDTRHCGVNITSILLQRLQEILRVSEEVVKAAAANEEQGDRIMQLLLKHRGDKLPVSEEVVEAAAANKGRGDQVMQLLFKHCTDKLPVSEEVVKAAAANEGQGDQIMQLLLEHCGDKLPISEEVVKAAAAAAANEWQGVRIMQLLLEHCGNKLPVSEEVVKAAAANEKQDDQIMQLLLEHCGDKLPISEEVVEAVVE</sequence>
<organism evidence="1 2">
    <name type="scientific">Aspergillus niger</name>
    <dbReference type="NCBI Taxonomy" id="5061"/>
    <lineage>
        <taxon>Eukaryota</taxon>
        <taxon>Fungi</taxon>
        <taxon>Dikarya</taxon>
        <taxon>Ascomycota</taxon>
        <taxon>Pezizomycotina</taxon>
        <taxon>Eurotiomycetes</taxon>
        <taxon>Eurotiomycetidae</taxon>
        <taxon>Eurotiales</taxon>
        <taxon>Aspergillaceae</taxon>
        <taxon>Aspergillus</taxon>
        <taxon>Aspergillus subgen. Circumdati</taxon>
    </lineage>
</organism>